<dbReference type="Proteomes" id="UP000231501">
    <property type="component" value="Unassembled WGS sequence"/>
</dbReference>
<reference evidence="3 4" key="1">
    <citation type="submission" date="2017-11" db="EMBL/GenBank/DDBJ databases">
        <title>Draft genome sequence of Mitsuaria sp. HWN-4.</title>
        <authorList>
            <person name="Gundlapally S.R."/>
        </authorList>
    </citation>
    <scope>NUCLEOTIDE SEQUENCE [LARGE SCALE GENOMIC DNA]</scope>
    <source>
        <strain evidence="3 4">HWN-4</strain>
    </source>
</reference>
<dbReference type="InterPro" id="IPR013392">
    <property type="entry name" value="T3SS_HrpB7"/>
</dbReference>
<feature type="coiled-coil region" evidence="1">
    <location>
        <begin position="148"/>
        <end position="175"/>
    </location>
</feature>
<name>A0A2G9C3A0_9BURK</name>
<dbReference type="EMBL" id="PEOG01000093">
    <property type="protein sequence ID" value="PIM50867.1"/>
    <property type="molecule type" value="Genomic_DNA"/>
</dbReference>
<evidence type="ECO:0000256" key="2">
    <source>
        <dbReference type="SAM" id="MobiDB-lite"/>
    </source>
</evidence>
<proteinExistence type="predicted"/>
<organism evidence="3 4">
    <name type="scientific">Roseateles chitinivorans</name>
    <dbReference type="NCBI Taxonomy" id="2917965"/>
    <lineage>
        <taxon>Bacteria</taxon>
        <taxon>Pseudomonadati</taxon>
        <taxon>Pseudomonadota</taxon>
        <taxon>Betaproteobacteria</taxon>
        <taxon>Burkholderiales</taxon>
        <taxon>Sphaerotilaceae</taxon>
        <taxon>Roseateles</taxon>
    </lineage>
</organism>
<evidence type="ECO:0000256" key="1">
    <source>
        <dbReference type="SAM" id="Coils"/>
    </source>
</evidence>
<evidence type="ECO:0000313" key="4">
    <source>
        <dbReference type="Proteomes" id="UP000231501"/>
    </source>
</evidence>
<dbReference type="Pfam" id="PF09486">
    <property type="entry name" value="HrpB7"/>
    <property type="match status" value="1"/>
</dbReference>
<evidence type="ECO:0008006" key="5">
    <source>
        <dbReference type="Google" id="ProtNLM"/>
    </source>
</evidence>
<accession>A0A2G9C3A0</accession>
<keyword evidence="1" id="KW-0175">Coiled coil</keyword>
<feature type="region of interest" description="Disordered" evidence="2">
    <location>
        <begin position="15"/>
        <end position="56"/>
    </location>
</feature>
<evidence type="ECO:0000313" key="3">
    <source>
        <dbReference type="EMBL" id="PIM50867.1"/>
    </source>
</evidence>
<sequence length="222" mass="24905">MRWRTARIGASRWRGRLRTGAPGRPRRAQARRAAVATWDGPPSLPSSRRPRPMSSTRGWRTLVRLKERRLEQLDAALDAARAQARQQQQQLETLMADADGCRAREDAQRARLDALAGTAAGFRPSDLVTLQHLLEEAARTTQAAAKRVQEGERQVEAARQAVQSAQHARRRGEQQRDGCRQRLDTLLRTEQAAQDDQQDEEAEEASVARLLAARPDRQPEAA</sequence>
<feature type="region of interest" description="Disordered" evidence="2">
    <location>
        <begin position="189"/>
        <end position="222"/>
    </location>
</feature>
<keyword evidence="4" id="KW-1185">Reference proteome</keyword>
<feature type="coiled-coil region" evidence="1">
    <location>
        <begin position="63"/>
        <end position="104"/>
    </location>
</feature>
<comment type="caution">
    <text evidence="3">The sequence shown here is derived from an EMBL/GenBank/DDBJ whole genome shotgun (WGS) entry which is preliminary data.</text>
</comment>
<dbReference type="AlphaFoldDB" id="A0A2G9C3A0"/>
<protein>
    <recommendedName>
        <fullName evidence="5">Type III secretion protein</fullName>
    </recommendedName>
</protein>
<gene>
    <name evidence="3" type="ORF">CS062_22695</name>
</gene>